<keyword evidence="2 6" id="KW-0812">Transmembrane</keyword>
<evidence type="ECO:0000256" key="1">
    <source>
        <dbReference type="ARBA" id="ARBA00004141"/>
    </source>
</evidence>
<gene>
    <name evidence="7" type="ORF">A0H81_07543</name>
</gene>
<feature type="compositionally biased region" description="Polar residues" evidence="5">
    <location>
        <begin position="495"/>
        <end position="507"/>
    </location>
</feature>
<proteinExistence type="predicted"/>
<accession>A0A1C7M6M2</accession>
<feature type="transmembrane region" description="Helical" evidence="6">
    <location>
        <begin position="63"/>
        <end position="83"/>
    </location>
</feature>
<dbReference type="STRING" id="5627.A0A1C7M6M2"/>
<keyword evidence="4 6" id="KW-0472">Membrane</keyword>
<feature type="compositionally biased region" description="Basic residues" evidence="5">
    <location>
        <begin position="594"/>
        <end position="608"/>
    </location>
</feature>
<feature type="region of interest" description="Disordered" evidence="5">
    <location>
        <begin position="594"/>
        <end position="643"/>
    </location>
</feature>
<name>A0A1C7M6M2_GRIFR</name>
<evidence type="ECO:0000256" key="6">
    <source>
        <dbReference type="SAM" id="Phobius"/>
    </source>
</evidence>
<feature type="transmembrane region" description="Helical" evidence="6">
    <location>
        <begin position="137"/>
        <end position="160"/>
    </location>
</feature>
<evidence type="ECO:0000256" key="2">
    <source>
        <dbReference type="ARBA" id="ARBA00022692"/>
    </source>
</evidence>
<comment type="subcellular location">
    <subcellularLocation>
        <location evidence="1">Membrane</location>
        <topology evidence="1">Multi-pass membrane protein</topology>
    </subcellularLocation>
</comment>
<protein>
    <recommendedName>
        <fullName evidence="9">G-protein coupled receptors family 1 profile domain-containing protein</fullName>
    </recommendedName>
</protein>
<feature type="transmembrane region" description="Helical" evidence="6">
    <location>
        <begin position="12"/>
        <end position="33"/>
    </location>
</feature>
<dbReference type="Proteomes" id="UP000092993">
    <property type="component" value="Unassembled WGS sequence"/>
</dbReference>
<evidence type="ECO:0008006" key="9">
    <source>
        <dbReference type="Google" id="ProtNLM"/>
    </source>
</evidence>
<dbReference type="GO" id="GO:0005886">
    <property type="term" value="C:plasma membrane"/>
    <property type="evidence" value="ECO:0007669"/>
    <property type="project" value="TreeGrafter"/>
</dbReference>
<feature type="transmembrane region" description="Helical" evidence="6">
    <location>
        <begin position="253"/>
        <end position="272"/>
    </location>
</feature>
<feature type="region of interest" description="Disordered" evidence="5">
    <location>
        <begin position="710"/>
        <end position="742"/>
    </location>
</feature>
<dbReference type="AlphaFoldDB" id="A0A1C7M6M2"/>
<feature type="transmembrane region" description="Helical" evidence="6">
    <location>
        <begin position="191"/>
        <end position="212"/>
    </location>
</feature>
<keyword evidence="3 6" id="KW-1133">Transmembrane helix</keyword>
<feature type="region of interest" description="Disordered" evidence="5">
    <location>
        <begin position="486"/>
        <end position="507"/>
    </location>
</feature>
<dbReference type="OrthoDB" id="100006at2759"/>
<dbReference type="OMA" id="RHTSANE"/>
<comment type="caution">
    <text evidence="7">The sequence shown here is derived from an EMBL/GenBank/DDBJ whole genome shotgun (WGS) entry which is preliminary data.</text>
</comment>
<organism evidence="7 8">
    <name type="scientific">Grifola frondosa</name>
    <name type="common">Maitake</name>
    <name type="synonym">Polyporus frondosus</name>
    <dbReference type="NCBI Taxonomy" id="5627"/>
    <lineage>
        <taxon>Eukaryota</taxon>
        <taxon>Fungi</taxon>
        <taxon>Dikarya</taxon>
        <taxon>Basidiomycota</taxon>
        <taxon>Agaricomycotina</taxon>
        <taxon>Agaricomycetes</taxon>
        <taxon>Polyporales</taxon>
        <taxon>Grifolaceae</taxon>
        <taxon>Grifola</taxon>
    </lineage>
</organism>
<evidence type="ECO:0000256" key="3">
    <source>
        <dbReference type="ARBA" id="ARBA00022989"/>
    </source>
</evidence>
<keyword evidence="8" id="KW-1185">Reference proteome</keyword>
<dbReference type="EMBL" id="LUGG01000009">
    <property type="protein sequence ID" value="OBZ72408.1"/>
    <property type="molecule type" value="Genomic_DNA"/>
</dbReference>
<dbReference type="GO" id="GO:0007189">
    <property type="term" value="P:adenylate cyclase-activating G protein-coupled receptor signaling pathway"/>
    <property type="evidence" value="ECO:0007669"/>
    <property type="project" value="TreeGrafter"/>
</dbReference>
<dbReference type="GO" id="GO:0004930">
    <property type="term" value="F:G protein-coupled receptor activity"/>
    <property type="evidence" value="ECO:0007669"/>
    <property type="project" value="TreeGrafter"/>
</dbReference>
<dbReference type="PANTHER" id="PTHR23112:SF37">
    <property type="entry name" value="G PROTEIN-COUPLED RECEPTOR GPR1"/>
    <property type="match status" value="1"/>
</dbReference>
<dbReference type="PANTHER" id="PTHR23112">
    <property type="entry name" value="G PROTEIN-COUPLED RECEPTOR 157-RELATED"/>
    <property type="match status" value="1"/>
</dbReference>
<reference evidence="7 8" key="1">
    <citation type="submission" date="2016-03" db="EMBL/GenBank/DDBJ databases">
        <title>Whole genome sequencing of Grifola frondosa 9006-11.</title>
        <authorList>
            <person name="Min B."/>
            <person name="Park H."/>
            <person name="Kim J.-G."/>
            <person name="Cho H."/>
            <person name="Oh Y.-L."/>
            <person name="Kong W.-S."/>
            <person name="Choi I.-G."/>
        </authorList>
    </citation>
    <scope>NUCLEOTIDE SEQUENCE [LARGE SCALE GENOMIC DNA]</scope>
    <source>
        <strain evidence="7 8">9006-11</strain>
    </source>
</reference>
<evidence type="ECO:0000256" key="5">
    <source>
        <dbReference type="SAM" id="MobiDB-lite"/>
    </source>
</evidence>
<evidence type="ECO:0000313" key="7">
    <source>
        <dbReference type="EMBL" id="OBZ72408.1"/>
    </source>
</evidence>
<evidence type="ECO:0000313" key="8">
    <source>
        <dbReference type="Proteomes" id="UP000092993"/>
    </source>
</evidence>
<feature type="compositionally biased region" description="Low complexity" evidence="5">
    <location>
        <begin position="624"/>
        <end position="643"/>
    </location>
</feature>
<sequence>MSFHEYQRGEGLSLIAVVFFASVSLAAIAYVLLRHSSASLVSLFRSARKRDAHHSRVFFNTQLGAYVASLLLSNVLSSIAAIINAGWIGHKGVTEGALCSAQGILILIGDSGGSYFTGAIVIHTFNTLVLRNRLPHWIRVTAIIGGWLIAVLIGAVPTFISNGTLGPIYGFNGMSCGISQRWSGLHTTLHLVPISLASLISVVFNILIFLVLRGTLSFKDGLNFKLNARARWSVASNTTLEYKRFIAAVTRSMLWYPFAFNVLLLPQTVASLMPSAGLGVPFKFQVFATAFASMIGLANALILCNTLRILAPFMNETPARLREADMESFFALSKSPVSVGDASPQTPNSIEKAFAYPASDSKSERAPWVPPPRSVSRLQPSSIVSETVSQNLSRVSRAMSFKRKSQSTAPVPSVTITRPIATVADINAQIAVPEPVYKQDKRLPALSIGLPVPRRTTRSPVVRQPSNPPEDSPVLDAMLTTVNLMTPPPDMTTIARDNQSTRSSTGSRDSFIIMYLARSPARETNSPEDAVTLPVPPKTKDDLSMAKLIAVADPAVIPPPKSSAITGKGAEQKELLELPRSLAMANMLVGSVSRRRTAASTKTARRRSKSLDEKLNVPSALNLSPRTPSSSMASASARMPSSTMPSALMPMALARPPPSAMPLSSARYPISARPPLGSARPPVSARPLASVRTPNGFNGSLGLPTPVRQASLSAVGTPPSSAAALRGLRGTEPKTPRPYGYI</sequence>
<feature type="transmembrane region" description="Helical" evidence="6">
    <location>
        <begin position="284"/>
        <end position="304"/>
    </location>
</feature>
<feature type="transmembrane region" description="Helical" evidence="6">
    <location>
        <begin position="103"/>
        <end position="125"/>
    </location>
</feature>
<feature type="compositionally biased region" description="Polar residues" evidence="5">
    <location>
        <begin position="710"/>
        <end position="720"/>
    </location>
</feature>
<evidence type="ECO:0000256" key="4">
    <source>
        <dbReference type="ARBA" id="ARBA00023136"/>
    </source>
</evidence>